<dbReference type="InterPro" id="IPR036034">
    <property type="entry name" value="PDZ_sf"/>
</dbReference>
<dbReference type="SUPFAM" id="SSF50494">
    <property type="entry name" value="Trypsin-like serine proteases"/>
    <property type="match status" value="1"/>
</dbReference>
<sequence length="373" mass="39047">MRSLWLLFTQTITVCLGIWFTVSTLRPEWVTAAVPEPDIMPTYQLAPAVAGSYAQAVRRAAPAVVNIYTSQRLKPAQRPYEGGWQGAEPNVDDAPSETNLGSGVIVHQDGLILTNNHVLNAIDKVELALADGRRASAELVGRDPDSDIAVLRVSLPDLPVIPLYAAPVHVGDVVLAIGNPFGVGQTTTQGIVSGLGRSRLGVNLYENFIQTDAAINPGNSGGALIDVQGRLVGINTAMYSETGGSLGIGFAIPAPMALAVLHELVSTGVVSRGWLGIEPQDLSPDLVQAFGLPSAQGAIVARVLRQSPAAGAGLQVGDIVQTLDGQTVDDSIGLLTQIAALKAGSRTSLQVWRDGKSRTIKVTVGQRPAAQPE</sequence>
<organism evidence="4 5">
    <name type="scientific">Alcaligenes endophyticus</name>
    <dbReference type="NCBI Taxonomy" id="1929088"/>
    <lineage>
        <taxon>Bacteria</taxon>
        <taxon>Pseudomonadati</taxon>
        <taxon>Pseudomonadota</taxon>
        <taxon>Betaproteobacteria</taxon>
        <taxon>Burkholderiales</taxon>
        <taxon>Alcaligenaceae</taxon>
        <taxon>Alcaligenes</taxon>
    </lineage>
</organism>
<dbReference type="InterPro" id="IPR001940">
    <property type="entry name" value="Peptidase_S1C"/>
</dbReference>
<dbReference type="Pfam" id="PF13180">
    <property type="entry name" value="PDZ_2"/>
    <property type="match status" value="1"/>
</dbReference>
<dbReference type="PROSITE" id="PS50106">
    <property type="entry name" value="PDZ"/>
    <property type="match status" value="1"/>
</dbReference>
<feature type="domain" description="PDZ" evidence="3">
    <location>
        <begin position="264"/>
        <end position="330"/>
    </location>
</feature>
<evidence type="ECO:0000256" key="2">
    <source>
        <dbReference type="ARBA" id="ARBA00022801"/>
    </source>
</evidence>
<reference evidence="4" key="1">
    <citation type="submission" date="2021-11" db="EMBL/GenBank/DDBJ databases">
        <title>Draft genome sequence of Alcaligenes endophyticus type strain CCUG 75668T.</title>
        <authorList>
            <person name="Salva-Serra F."/>
            <person name="Duran R.E."/>
            <person name="Seeger M."/>
            <person name="Moore E.R.B."/>
            <person name="Jaen-Luchoro D."/>
        </authorList>
    </citation>
    <scope>NUCLEOTIDE SEQUENCE</scope>
    <source>
        <strain evidence="4">CCUG 75668</strain>
    </source>
</reference>
<evidence type="ECO:0000256" key="1">
    <source>
        <dbReference type="ARBA" id="ARBA00022670"/>
    </source>
</evidence>
<dbReference type="Gene3D" id="2.40.10.120">
    <property type="match status" value="1"/>
</dbReference>
<dbReference type="InterPro" id="IPR009003">
    <property type="entry name" value="Peptidase_S1_PA"/>
</dbReference>
<proteinExistence type="predicted"/>
<dbReference type="PRINTS" id="PR00834">
    <property type="entry name" value="PROTEASES2C"/>
</dbReference>
<dbReference type="EMBL" id="JAJHNU010000001">
    <property type="protein sequence ID" value="MDN4119963.1"/>
    <property type="molecule type" value="Genomic_DNA"/>
</dbReference>
<comment type="caution">
    <text evidence="4">The sequence shown here is derived from an EMBL/GenBank/DDBJ whole genome shotgun (WGS) entry which is preliminary data.</text>
</comment>
<dbReference type="PANTHER" id="PTHR43343:SF3">
    <property type="entry name" value="PROTEASE DO-LIKE 8, CHLOROPLASTIC"/>
    <property type="match status" value="1"/>
</dbReference>
<dbReference type="RefSeq" id="WP_266122699.1">
    <property type="nucleotide sequence ID" value="NZ_JAJHNU010000001.1"/>
</dbReference>
<gene>
    <name evidence="4" type="ORF">LMS43_01545</name>
</gene>
<dbReference type="InterPro" id="IPR051201">
    <property type="entry name" value="Chloro_Bact_Ser_Proteases"/>
</dbReference>
<evidence type="ECO:0000313" key="4">
    <source>
        <dbReference type="EMBL" id="MDN4119963.1"/>
    </source>
</evidence>
<evidence type="ECO:0000313" key="5">
    <source>
        <dbReference type="Proteomes" id="UP001168613"/>
    </source>
</evidence>
<dbReference type="SUPFAM" id="SSF50156">
    <property type="entry name" value="PDZ domain-like"/>
    <property type="match status" value="1"/>
</dbReference>
<dbReference type="CDD" id="cd10839">
    <property type="entry name" value="cpPDZ1_DegP-like"/>
    <property type="match status" value="1"/>
</dbReference>
<dbReference type="PANTHER" id="PTHR43343">
    <property type="entry name" value="PEPTIDASE S12"/>
    <property type="match status" value="1"/>
</dbReference>
<dbReference type="Gene3D" id="2.30.42.10">
    <property type="match status" value="1"/>
</dbReference>
<keyword evidence="1" id="KW-0645">Protease</keyword>
<dbReference type="InterPro" id="IPR001478">
    <property type="entry name" value="PDZ"/>
</dbReference>
<evidence type="ECO:0000259" key="3">
    <source>
        <dbReference type="PROSITE" id="PS50106"/>
    </source>
</evidence>
<dbReference type="Proteomes" id="UP001168613">
    <property type="component" value="Unassembled WGS sequence"/>
</dbReference>
<name>A0ABT8EFA5_9BURK</name>
<protein>
    <submittedName>
        <fullName evidence="4">Trypsin-like peptidase domain-containing protein</fullName>
    </submittedName>
</protein>
<keyword evidence="2" id="KW-0378">Hydrolase</keyword>
<dbReference type="SMART" id="SM00228">
    <property type="entry name" value="PDZ"/>
    <property type="match status" value="1"/>
</dbReference>
<keyword evidence="5" id="KW-1185">Reference proteome</keyword>
<accession>A0ABT8EFA5</accession>
<dbReference type="Pfam" id="PF13365">
    <property type="entry name" value="Trypsin_2"/>
    <property type="match status" value="1"/>
</dbReference>